<dbReference type="GO" id="GO:0008153">
    <property type="term" value="P:4-aminobenzoate biosynthetic process"/>
    <property type="evidence" value="ECO:0007669"/>
    <property type="project" value="TreeGrafter"/>
</dbReference>
<dbReference type="KEGG" id="gak:X907_0686"/>
<dbReference type="Gene3D" id="3.20.10.10">
    <property type="entry name" value="D-amino Acid Aminotransferase, subunit A, domain 2"/>
    <property type="match status" value="1"/>
</dbReference>
<accession>A0A3T0E761</accession>
<dbReference type="Pfam" id="PF01063">
    <property type="entry name" value="Aminotran_4"/>
    <property type="match status" value="1"/>
</dbReference>
<dbReference type="PANTHER" id="PTHR42743">
    <property type="entry name" value="AMINO-ACID AMINOTRANSFERASE"/>
    <property type="match status" value="1"/>
</dbReference>
<dbReference type="InterPro" id="IPR043132">
    <property type="entry name" value="BCAT-like_C"/>
</dbReference>
<keyword evidence="4" id="KW-1185">Reference proteome</keyword>
<dbReference type="GO" id="GO:0008696">
    <property type="term" value="F:4-amino-4-deoxychorismate lyase activity"/>
    <property type="evidence" value="ECO:0007669"/>
    <property type="project" value="TreeGrafter"/>
</dbReference>
<sequence length="271" mass="28898">MIWLNGTIMEAGQARIGIADRGFLLGDGLFETMRLEAGSLRRWDRHLARLTEGLAALDIPFDAGLDIPGIAADLARRNALDAATIRLTVTRGEGGRGLEADEAAPTVAITASALPPRPDGLRLITLDAPRRAPLTLAAHYKMIGYGDNILARRMAKARGGDMAVMLSPEGRIACADSANLFWVTGRTIYTPSLDTGALNGTTRAAILDGFARRGLHVEEDHFRQESFASAEAIIVTNATLGAVPAAMLDGRLLKTDSTLAALVCDIERDAR</sequence>
<organism evidence="3 4">
    <name type="scientific">Glycocaulis alkaliphilus</name>
    <dbReference type="NCBI Taxonomy" id="1434191"/>
    <lineage>
        <taxon>Bacteria</taxon>
        <taxon>Pseudomonadati</taxon>
        <taxon>Pseudomonadota</taxon>
        <taxon>Alphaproteobacteria</taxon>
        <taxon>Maricaulales</taxon>
        <taxon>Maricaulaceae</taxon>
        <taxon>Glycocaulis</taxon>
    </lineage>
</organism>
<keyword evidence="3" id="KW-0808">Transferase</keyword>
<dbReference type="InterPro" id="IPR043131">
    <property type="entry name" value="BCAT-like_N"/>
</dbReference>
<keyword evidence="3" id="KW-0032">Aminotransferase</keyword>
<dbReference type="Gene3D" id="3.30.470.10">
    <property type="match status" value="1"/>
</dbReference>
<dbReference type="InterPro" id="IPR050571">
    <property type="entry name" value="Class-IV_PLP-Dep_Aminotrnsfr"/>
</dbReference>
<evidence type="ECO:0000256" key="2">
    <source>
        <dbReference type="ARBA" id="ARBA00014472"/>
    </source>
</evidence>
<dbReference type="Proteomes" id="UP000286954">
    <property type="component" value="Chromosome"/>
</dbReference>
<protein>
    <recommendedName>
        <fullName evidence="2">Probable branched-chain-amino-acid aminotransferase</fullName>
    </recommendedName>
</protein>
<dbReference type="EMBL" id="CP018911">
    <property type="protein sequence ID" value="AZU03231.1"/>
    <property type="molecule type" value="Genomic_DNA"/>
</dbReference>
<dbReference type="GO" id="GO:0008483">
    <property type="term" value="F:transaminase activity"/>
    <property type="evidence" value="ECO:0007669"/>
    <property type="project" value="UniProtKB-KW"/>
</dbReference>
<proteinExistence type="inferred from homology"/>
<dbReference type="OrthoDB" id="9805628at2"/>
<reference evidence="3 4" key="1">
    <citation type="submission" date="2016-12" db="EMBL/GenBank/DDBJ databases">
        <title>The genome of dimorphic prosthecate Glycocaulis alkaliphilus 6b-8t, isolated from crude oil dictates its adaptability in petroleum environments.</title>
        <authorList>
            <person name="Wu X.-L."/>
            <person name="Geng S."/>
        </authorList>
    </citation>
    <scope>NUCLEOTIDE SEQUENCE [LARGE SCALE GENOMIC DNA]</scope>
    <source>
        <strain evidence="3 4">6B-8</strain>
    </source>
</reference>
<evidence type="ECO:0000313" key="3">
    <source>
        <dbReference type="EMBL" id="AZU03231.1"/>
    </source>
</evidence>
<dbReference type="GO" id="GO:0005829">
    <property type="term" value="C:cytosol"/>
    <property type="evidence" value="ECO:0007669"/>
    <property type="project" value="TreeGrafter"/>
</dbReference>
<dbReference type="SUPFAM" id="SSF56752">
    <property type="entry name" value="D-aminoacid aminotransferase-like PLP-dependent enzymes"/>
    <property type="match status" value="1"/>
</dbReference>
<dbReference type="RefSeq" id="WP_127565639.1">
    <property type="nucleotide sequence ID" value="NZ_BMFB01000002.1"/>
</dbReference>
<gene>
    <name evidence="3" type="ORF">X907_0686</name>
</gene>
<dbReference type="PANTHER" id="PTHR42743:SF2">
    <property type="entry name" value="AMINODEOXYCHORISMATE LYASE"/>
    <property type="match status" value="1"/>
</dbReference>
<dbReference type="AlphaFoldDB" id="A0A3T0E761"/>
<evidence type="ECO:0000256" key="1">
    <source>
        <dbReference type="ARBA" id="ARBA00009320"/>
    </source>
</evidence>
<dbReference type="InterPro" id="IPR036038">
    <property type="entry name" value="Aminotransferase-like"/>
</dbReference>
<name>A0A3T0E761_9PROT</name>
<dbReference type="InterPro" id="IPR001544">
    <property type="entry name" value="Aminotrans_IV"/>
</dbReference>
<evidence type="ECO:0000313" key="4">
    <source>
        <dbReference type="Proteomes" id="UP000286954"/>
    </source>
</evidence>
<comment type="similarity">
    <text evidence="1">Belongs to the class-IV pyridoxal-phosphate-dependent aminotransferase family.</text>
</comment>